<name>A0A834W1G1_9FABA</name>
<dbReference type="AlphaFoldDB" id="A0A834W1G1"/>
<proteinExistence type="predicted"/>
<reference evidence="1" key="1">
    <citation type="submission" date="2020-09" db="EMBL/GenBank/DDBJ databases">
        <title>Genome-Enabled Discovery of Anthraquinone Biosynthesis in Senna tora.</title>
        <authorList>
            <person name="Kang S.-H."/>
            <person name="Pandey R.P."/>
            <person name="Lee C.-M."/>
            <person name="Sim J.-S."/>
            <person name="Jeong J.-T."/>
            <person name="Choi B.-S."/>
            <person name="Jung M."/>
            <person name="Ginzburg D."/>
            <person name="Zhao K."/>
            <person name="Won S.Y."/>
            <person name="Oh T.-J."/>
            <person name="Yu Y."/>
            <person name="Kim N.-H."/>
            <person name="Lee O.R."/>
            <person name="Lee T.-H."/>
            <person name="Bashyal P."/>
            <person name="Kim T.-S."/>
            <person name="Lee W.-H."/>
            <person name="Kawkins C."/>
            <person name="Kim C.-K."/>
            <person name="Kim J.S."/>
            <person name="Ahn B.O."/>
            <person name="Rhee S.Y."/>
            <person name="Sohng J.K."/>
        </authorList>
    </citation>
    <scope>NUCLEOTIDE SEQUENCE</scope>
    <source>
        <tissue evidence="1">Leaf</tissue>
    </source>
</reference>
<dbReference type="Proteomes" id="UP000634136">
    <property type="component" value="Unassembled WGS sequence"/>
</dbReference>
<comment type="caution">
    <text evidence="1">The sequence shown here is derived from an EMBL/GenBank/DDBJ whole genome shotgun (WGS) entry which is preliminary data.</text>
</comment>
<organism evidence="1 2">
    <name type="scientific">Senna tora</name>
    <dbReference type="NCBI Taxonomy" id="362788"/>
    <lineage>
        <taxon>Eukaryota</taxon>
        <taxon>Viridiplantae</taxon>
        <taxon>Streptophyta</taxon>
        <taxon>Embryophyta</taxon>
        <taxon>Tracheophyta</taxon>
        <taxon>Spermatophyta</taxon>
        <taxon>Magnoliopsida</taxon>
        <taxon>eudicotyledons</taxon>
        <taxon>Gunneridae</taxon>
        <taxon>Pentapetalae</taxon>
        <taxon>rosids</taxon>
        <taxon>fabids</taxon>
        <taxon>Fabales</taxon>
        <taxon>Fabaceae</taxon>
        <taxon>Caesalpinioideae</taxon>
        <taxon>Cassia clade</taxon>
        <taxon>Senna</taxon>
    </lineage>
</organism>
<accession>A0A834W1G1</accession>
<evidence type="ECO:0000313" key="2">
    <source>
        <dbReference type="Proteomes" id="UP000634136"/>
    </source>
</evidence>
<gene>
    <name evidence="1" type="ORF">G2W53_037711</name>
</gene>
<dbReference type="EMBL" id="JAAIUW010000012">
    <property type="protein sequence ID" value="KAF7805550.1"/>
    <property type="molecule type" value="Genomic_DNA"/>
</dbReference>
<protein>
    <submittedName>
        <fullName evidence="1">Uncharacterized protein</fullName>
    </submittedName>
</protein>
<sequence length="46" mass="5348">MRRGDLWAKEWDPQIVASTREWDPAATEGEGCFSSYEMKPLQNRFG</sequence>
<keyword evidence="2" id="KW-1185">Reference proteome</keyword>
<evidence type="ECO:0000313" key="1">
    <source>
        <dbReference type="EMBL" id="KAF7805550.1"/>
    </source>
</evidence>